<evidence type="ECO:0000313" key="7">
    <source>
        <dbReference type="Proteomes" id="UP001141619"/>
    </source>
</evidence>
<feature type="transmembrane region" description="Helical" evidence="5">
    <location>
        <begin position="80"/>
        <end position="101"/>
    </location>
</feature>
<dbReference type="InterPro" id="IPR002033">
    <property type="entry name" value="TatC"/>
</dbReference>
<name>A0A9X3Z6Q3_9PROT</name>
<comment type="function">
    <text evidence="5">Part of the twin-arginine translocation (Tat) system that transports large folded proteins containing a characteristic twin-arginine motif in their signal peptide across membranes. Together with TatB, TatC is part of a receptor directly interacting with Tat signal peptides.</text>
</comment>
<feature type="transmembrane region" description="Helical" evidence="5">
    <location>
        <begin position="169"/>
        <end position="195"/>
    </location>
</feature>
<evidence type="ECO:0000256" key="3">
    <source>
        <dbReference type="ARBA" id="ARBA00022989"/>
    </source>
</evidence>
<feature type="transmembrane region" description="Helical" evidence="5">
    <location>
        <begin position="207"/>
        <end position="222"/>
    </location>
</feature>
<keyword evidence="5" id="KW-0811">Translocation</keyword>
<keyword evidence="3 5" id="KW-1133">Transmembrane helix</keyword>
<keyword evidence="5" id="KW-0653">Protein transport</keyword>
<comment type="similarity">
    <text evidence="5">Belongs to the TatC family.</text>
</comment>
<evidence type="ECO:0000256" key="4">
    <source>
        <dbReference type="ARBA" id="ARBA00023136"/>
    </source>
</evidence>
<dbReference type="RefSeq" id="WP_274943025.1">
    <property type="nucleotide sequence ID" value="NZ_JANWOI010000002.1"/>
</dbReference>
<comment type="subunit">
    <text evidence="5">The Tat system comprises two distinct complexes: a TatABC complex, containing multiple copies of TatA, TatB and TatC subunits, and a separate TatA complex, containing only TatA subunits. Substrates initially bind to the TatABC complex, which probably triggers association of the separate TatA complex to form the active translocon.</text>
</comment>
<dbReference type="HAMAP" id="MF_00902">
    <property type="entry name" value="TatC"/>
    <property type="match status" value="1"/>
</dbReference>
<feature type="transmembrane region" description="Helical" evidence="5">
    <location>
        <begin position="113"/>
        <end position="135"/>
    </location>
</feature>
<keyword evidence="5" id="KW-0813">Transport</keyword>
<dbReference type="AlphaFoldDB" id="A0A9X3Z6Q3"/>
<sequence length="271" mass="30746">MNDQGLEDSKAPLLEHLIELRARLIRSLWGVVLTFFVCYYFSNEIYQFLTRPLADALAGRVDRHMIYTSMTEGFFTHVKVAFFASMVVSFPLVANQIWKFVAPGLYKNERRAFLPFLLATPVLFIMGAAFVYYFIMPAAWHFFLSFETPAEHGGMAIELQPKVNEYLSLVMTLMFAFGFSFEMPVVLVLLGRAGILSADDLVEKRRYAILGIFVVAAIVTPPDPLSQIGLGLCMMALYEISILIIRVTERRRKADRNAADLSDTTLDTRNE</sequence>
<dbReference type="PANTHER" id="PTHR30371">
    <property type="entry name" value="SEC-INDEPENDENT PROTEIN TRANSLOCASE PROTEIN TATC"/>
    <property type="match status" value="1"/>
</dbReference>
<dbReference type="GO" id="GO:0065002">
    <property type="term" value="P:intracellular protein transmembrane transport"/>
    <property type="evidence" value="ECO:0007669"/>
    <property type="project" value="TreeGrafter"/>
</dbReference>
<evidence type="ECO:0000313" key="6">
    <source>
        <dbReference type="EMBL" id="MDA5193322.1"/>
    </source>
</evidence>
<dbReference type="PRINTS" id="PR01840">
    <property type="entry name" value="TATCFAMILY"/>
</dbReference>
<dbReference type="NCBIfam" id="TIGR00945">
    <property type="entry name" value="tatC"/>
    <property type="match status" value="1"/>
</dbReference>
<dbReference type="PANTHER" id="PTHR30371:SF0">
    <property type="entry name" value="SEC-INDEPENDENT PROTEIN TRANSLOCASE PROTEIN TATC, CHLOROPLASTIC-RELATED"/>
    <property type="match status" value="1"/>
</dbReference>
<keyword evidence="4 5" id="KW-0472">Membrane</keyword>
<dbReference type="Proteomes" id="UP001141619">
    <property type="component" value="Unassembled WGS sequence"/>
</dbReference>
<dbReference type="EMBL" id="JANWOI010000002">
    <property type="protein sequence ID" value="MDA5193322.1"/>
    <property type="molecule type" value="Genomic_DNA"/>
</dbReference>
<organism evidence="6 7">
    <name type="scientific">Govanella unica</name>
    <dbReference type="NCBI Taxonomy" id="2975056"/>
    <lineage>
        <taxon>Bacteria</taxon>
        <taxon>Pseudomonadati</taxon>
        <taxon>Pseudomonadota</taxon>
        <taxon>Alphaproteobacteria</taxon>
        <taxon>Emcibacterales</taxon>
        <taxon>Govanellaceae</taxon>
        <taxon>Govanella</taxon>
    </lineage>
</organism>
<dbReference type="GO" id="GO:0043953">
    <property type="term" value="P:protein transport by the Tat complex"/>
    <property type="evidence" value="ECO:0007669"/>
    <property type="project" value="UniProtKB-UniRule"/>
</dbReference>
<reference evidence="6" key="1">
    <citation type="submission" date="2022-08" db="EMBL/GenBank/DDBJ databases">
        <authorList>
            <person name="Vandamme P."/>
            <person name="Hettiarachchi A."/>
            <person name="Peeters C."/>
            <person name="Cnockaert M."/>
            <person name="Carlier A."/>
        </authorList>
    </citation>
    <scope>NUCLEOTIDE SEQUENCE</scope>
    <source>
        <strain evidence="6">LMG 31809</strain>
    </source>
</reference>
<evidence type="ECO:0000256" key="2">
    <source>
        <dbReference type="ARBA" id="ARBA00022692"/>
    </source>
</evidence>
<keyword evidence="7" id="KW-1185">Reference proteome</keyword>
<evidence type="ECO:0000256" key="1">
    <source>
        <dbReference type="ARBA" id="ARBA00004141"/>
    </source>
</evidence>
<comment type="subcellular location">
    <subcellularLocation>
        <location evidence="5">Cell membrane</location>
        <topology evidence="5">Multi-pass membrane protein</topology>
    </subcellularLocation>
    <subcellularLocation>
        <location evidence="1">Membrane</location>
        <topology evidence="1">Multi-pass membrane protein</topology>
    </subcellularLocation>
</comment>
<keyword evidence="2 5" id="KW-0812">Transmembrane</keyword>
<protein>
    <recommendedName>
        <fullName evidence="5">Sec-independent protein translocase protein TatC</fullName>
    </recommendedName>
</protein>
<dbReference type="GO" id="GO:0009977">
    <property type="term" value="F:proton motive force dependent protein transmembrane transporter activity"/>
    <property type="evidence" value="ECO:0007669"/>
    <property type="project" value="TreeGrafter"/>
</dbReference>
<feature type="transmembrane region" description="Helical" evidence="5">
    <location>
        <begin position="228"/>
        <end position="247"/>
    </location>
</feature>
<keyword evidence="5" id="KW-1003">Cell membrane</keyword>
<dbReference type="Pfam" id="PF00902">
    <property type="entry name" value="TatC"/>
    <property type="match status" value="1"/>
</dbReference>
<gene>
    <name evidence="5 6" type="primary">tatC</name>
    <name evidence="6" type="ORF">NYP16_05050</name>
</gene>
<accession>A0A9X3Z6Q3</accession>
<proteinExistence type="inferred from homology"/>
<feature type="transmembrane region" description="Helical" evidence="5">
    <location>
        <begin position="24"/>
        <end position="42"/>
    </location>
</feature>
<comment type="caution">
    <text evidence="6">The sequence shown here is derived from an EMBL/GenBank/DDBJ whole genome shotgun (WGS) entry which is preliminary data.</text>
</comment>
<reference evidence="6" key="2">
    <citation type="journal article" date="2023" name="Syst. Appl. Microbiol.">
        <title>Govania unica gen. nov., sp. nov., a rare biosphere bacterium that represents a novel family in the class Alphaproteobacteria.</title>
        <authorList>
            <person name="Vandamme P."/>
            <person name="Peeters C."/>
            <person name="Hettiarachchi A."/>
            <person name="Cnockaert M."/>
            <person name="Carlier A."/>
        </authorList>
    </citation>
    <scope>NUCLEOTIDE SEQUENCE</scope>
    <source>
        <strain evidence="6">LMG 31809</strain>
    </source>
</reference>
<dbReference type="PROSITE" id="PS01218">
    <property type="entry name" value="TATC"/>
    <property type="match status" value="1"/>
</dbReference>
<dbReference type="GO" id="GO:0033281">
    <property type="term" value="C:TAT protein transport complex"/>
    <property type="evidence" value="ECO:0007669"/>
    <property type="project" value="UniProtKB-UniRule"/>
</dbReference>
<dbReference type="InterPro" id="IPR019820">
    <property type="entry name" value="Sec-indep_translocase_CS"/>
</dbReference>
<evidence type="ECO:0000256" key="5">
    <source>
        <dbReference type="HAMAP-Rule" id="MF_00902"/>
    </source>
</evidence>